<proteinExistence type="predicted"/>
<gene>
    <name evidence="2" type="ORF">LK996_00880</name>
</gene>
<dbReference type="Pfam" id="PF02627">
    <property type="entry name" value="CMD"/>
    <property type="match status" value="1"/>
</dbReference>
<keyword evidence="3" id="KW-1185">Reference proteome</keyword>
<protein>
    <submittedName>
        <fullName evidence="2">Carboxymuconolactone decarboxylase family protein</fullName>
    </submittedName>
</protein>
<dbReference type="Proteomes" id="UP001165293">
    <property type="component" value="Unassembled WGS sequence"/>
</dbReference>
<accession>A0ABS8JDF5</accession>
<dbReference type="InterPro" id="IPR004675">
    <property type="entry name" value="AhpD_core"/>
</dbReference>
<dbReference type="PANTHER" id="PTHR34846:SF10">
    <property type="entry name" value="CYTOPLASMIC PROTEIN"/>
    <property type="match status" value="1"/>
</dbReference>
<dbReference type="InterPro" id="IPR003779">
    <property type="entry name" value="CMD-like"/>
</dbReference>
<dbReference type="Gene3D" id="1.20.1290.10">
    <property type="entry name" value="AhpD-like"/>
    <property type="match status" value="1"/>
</dbReference>
<comment type="caution">
    <text evidence="2">The sequence shown here is derived from an EMBL/GenBank/DDBJ whole genome shotgun (WGS) entry which is preliminary data.</text>
</comment>
<dbReference type="SUPFAM" id="SSF69118">
    <property type="entry name" value="AhpD-like"/>
    <property type="match status" value="1"/>
</dbReference>
<sequence>MQPRLDFYKASPAAAKAMIALESAVSLLGIEHSLLDLVKLRASQINGCAYCVDMHSSDARKRGETERRLYSLPVWRESPFYTERERAALAWTESLTLISHTGAPDSDYEWVSNEFDEDERVKLTVAINAINSWNRMAIGFRSVPAK</sequence>
<evidence type="ECO:0000313" key="2">
    <source>
        <dbReference type="EMBL" id="MCC8361638.1"/>
    </source>
</evidence>
<feature type="domain" description="Carboxymuconolactone decarboxylase-like" evidence="1">
    <location>
        <begin position="12"/>
        <end position="93"/>
    </location>
</feature>
<dbReference type="InterPro" id="IPR029032">
    <property type="entry name" value="AhpD-like"/>
</dbReference>
<reference evidence="2" key="1">
    <citation type="submission" date="2021-10" db="EMBL/GenBank/DDBJ databases">
        <authorList>
            <person name="Lyu M."/>
            <person name="Wang X."/>
            <person name="Meng X."/>
            <person name="Xu K."/>
        </authorList>
    </citation>
    <scope>NUCLEOTIDE SEQUENCE</scope>
    <source>
        <strain evidence="2">A6</strain>
    </source>
</reference>
<dbReference type="RefSeq" id="WP_230525292.1">
    <property type="nucleotide sequence ID" value="NZ_JAJGAK010000001.1"/>
</dbReference>
<name>A0ABS8JDF5_9GAMM</name>
<dbReference type="EMBL" id="JAJGAK010000001">
    <property type="protein sequence ID" value="MCC8361638.1"/>
    <property type="molecule type" value="Genomic_DNA"/>
</dbReference>
<organism evidence="2 3">
    <name type="scientific">Noviluteimonas lactosilytica</name>
    <dbReference type="NCBI Taxonomy" id="2888523"/>
    <lineage>
        <taxon>Bacteria</taxon>
        <taxon>Pseudomonadati</taxon>
        <taxon>Pseudomonadota</taxon>
        <taxon>Gammaproteobacteria</taxon>
        <taxon>Lysobacterales</taxon>
        <taxon>Lysobacteraceae</taxon>
        <taxon>Noviluteimonas</taxon>
    </lineage>
</organism>
<evidence type="ECO:0000313" key="3">
    <source>
        <dbReference type="Proteomes" id="UP001165293"/>
    </source>
</evidence>
<dbReference type="PANTHER" id="PTHR34846">
    <property type="entry name" value="4-CARBOXYMUCONOLACTONE DECARBOXYLASE FAMILY PROTEIN (AFU_ORTHOLOGUE AFUA_6G11590)"/>
    <property type="match status" value="1"/>
</dbReference>
<evidence type="ECO:0000259" key="1">
    <source>
        <dbReference type="Pfam" id="PF02627"/>
    </source>
</evidence>
<dbReference type="NCBIfam" id="TIGR00778">
    <property type="entry name" value="ahpD_dom"/>
    <property type="match status" value="1"/>
</dbReference>